<keyword evidence="3" id="KW-1185">Reference proteome</keyword>
<proteinExistence type="predicted"/>
<reference evidence="2 3" key="1">
    <citation type="submission" date="2015-01" db="EMBL/GenBank/DDBJ databases">
        <title>The Genome Sequence of Capronia semiimmersa CBS27337.</title>
        <authorList>
            <consortium name="The Broad Institute Genomics Platform"/>
            <person name="Cuomo C."/>
            <person name="de Hoog S."/>
            <person name="Gorbushina A."/>
            <person name="Stielow B."/>
            <person name="Teixiera M."/>
            <person name="Abouelleil A."/>
            <person name="Chapman S.B."/>
            <person name="Priest M."/>
            <person name="Young S.K."/>
            <person name="Wortman J."/>
            <person name="Nusbaum C."/>
            <person name="Birren B."/>
        </authorList>
    </citation>
    <scope>NUCLEOTIDE SEQUENCE [LARGE SCALE GENOMIC DNA]</scope>
    <source>
        <strain evidence="2 3">CBS 27337</strain>
    </source>
</reference>
<evidence type="ECO:0000313" key="3">
    <source>
        <dbReference type="Proteomes" id="UP000054266"/>
    </source>
</evidence>
<evidence type="ECO:0000256" key="1">
    <source>
        <dbReference type="SAM" id="MobiDB-lite"/>
    </source>
</evidence>
<accession>A0A0D2EE60</accession>
<dbReference type="EMBL" id="KN846956">
    <property type="protein sequence ID" value="KIW72577.1"/>
    <property type="molecule type" value="Genomic_DNA"/>
</dbReference>
<protein>
    <submittedName>
        <fullName evidence="2">Uncharacterized protein</fullName>
    </submittedName>
</protein>
<evidence type="ECO:0000313" key="2">
    <source>
        <dbReference type="EMBL" id="KIW72577.1"/>
    </source>
</evidence>
<dbReference type="AlphaFoldDB" id="A0A0D2EE60"/>
<gene>
    <name evidence="2" type="ORF">PV04_00759</name>
</gene>
<feature type="compositionally biased region" description="Polar residues" evidence="1">
    <location>
        <begin position="44"/>
        <end position="53"/>
    </location>
</feature>
<feature type="region of interest" description="Disordered" evidence="1">
    <location>
        <begin position="44"/>
        <end position="80"/>
    </location>
</feature>
<sequence>MLRSLSPASDSWPHIVLSLPTVFLFHTCYCHQLRLIHNLYPSSSENIGANQSRPTHDAKHKLKSKPSLGESQLDPEANKELRRLRELVVRDLRPLERITEKNAVSLHKKLGRSSRRRGSDS</sequence>
<name>A0A0D2EE60_9EURO</name>
<dbReference type="Proteomes" id="UP000054266">
    <property type="component" value="Unassembled WGS sequence"/>
</dbReference>
<organism evidence="2 3">
    <name type="scientific">Phialophora macrospora</name>
    <dbReference type="NCBI Taxonomy" id="1851006"/>
    <lineage>
        <taxon>Eukaryota</taxon>
        <taxon>Fungi</taxon>
        <taxon>Dikarya</taxon>
        <taxon>Ascomycota</taxon>
        <taxon>Pezizomycotina</taxon>
        <taxon>Eurotiomycetes</taxon>
        <taxon>Chaetothyriomycetidae</taxon>
        <taxon>Chaetothyriales</taxon>
        <taxon>Herpotrichiellaceae</taxon>
        <taxon>Phialophora</taxon>
    </lineage>
</organism>
<dbReference type="HOGENOM" id="CLU_2037776_0_0_1"/>